<keyword evidence="1" id="KW-0645">Protease</keyword>
<reference evidence="1 2" key="1">
    <citation type="submission" date="2018-04" db="EMBL/GenBank/DDBJ databases">
        <title>Draft genome sequence of Pseudomonas syringae pv. actinidiae biovar 1 strains isolated from kiwifruit in Kagawa prefecture.</title>
        <authorList>
            <person name="Tabuchi M."/>
            <person name="Saito M."/>
            <person name="Fujiwara S."/>
            <person name="Sasa N."/>
            <person name="Akimitsu K."/>
            <person name="Gomi K."/>
            <person name="Konishi-Sugita S."/>
            <person name="Hamano K."/>
            <person name="Kataoka I."/>
        </authorList>
    </citation>
    <scope>NUCLEOTIDE SEQUENCE [LARGE SCALE GENOMIC DNA]</scope>
    <source>
        <strain evidence="1 2">MAFF212206</strain>
    </source>
</reference>
<proteinExistence type="predicted"/>
<name>A0A2V0QLQ3_PSESF</name>
<dbReference type="AlphaFoldDB" id="A0A2V0QLQ3"/>
<organism evidence="1 2">
    <name type="scientific">Pseudomonas syringae pv. actinidiae</name>
    <dbReference type="NCBI Taxonomy" id="103796"/>
    <lineage>
        <taxon>Bacteria</taxon>
        <taxon>Pseudomonadati</taxon>
        <taxon>Pseudomonadota</taxon>
        <taxon>Gammaproteobacteria</taxon>
        <taxon>Pseudomonadales</taxon>
        <taxon>Pseudomonadaceae</taxon>
        <taxon>Pseudomonas</taxon>
        <taxon>Pseudomonas syringae</taxon>
    </lineage>
</organism>
<dbReference type="GO" id="GO:0004180">
    <property type="term" value="F:carboxypeptidase activity"/>
    <property type="evidence" value="ECO:0007669"/>
    <property type="project" value="UniProtKB-KW"/>
</dbReference>
<dbReference type="Proteomes" id="UP000247480">
    <property type="component" value="Unassembled WGS sequence"/>
</dbReference>
<gene>
    <name evidence="1" type="ORF">KPSA1_04999</name>
</gene>
<comment type="caution">
    <text evidence="1">The sequence shown here is derived from an EMBL/GenBank/DDBJ whole genome shotgun (WGS) entry which is preliminary data.</text>
</comment>
<dbReference type="EMBL" id="BGJZ01000244">
    <property type="protein sequence ID" value="GBH11558.1"/>
    <property type="molecule type" value="Genomic_DNA"/>
</dbReference>
<sequence>MFALAWAYELDTQSIANGDQLVAQRHHVVFDIRQTDFVNHVQGTTQCMNRRKVKVTDLEAVGVFAKYDGLIAGYQVSTSVGDPCIGYVGRGQRIYASSGVHEAEALWCQQAFVTAGGDSADAHIAHVDRQYANGLHRVSDHFNTASFCKCDDVCQVIALTAVEHNVGDSDCLGAVIHIGGKGRCISPFLVSRHQSNFQASIALSQPSVGVVWVLAFEQQYVVARFPLKAARTDVEAFGGVLGERDLVRLSADERSQFGTNLFNTGQPAVFRACIVQSGVIKRIQLCLHRQRQRRLVSCIEIQHVIGSWEIFTYGCNIEFGHVSSTCLLNFGNSYPRA</sequence>
<keyword evidence="1" id="KW-0378">Hydrolase</keyword>
<protein>
    <submittedName>
        <fullName evidence="1">Zn-dependent amino-or carboxypeptidase</fullName>
    </submittedName>
</protein>
<evidence type="ECO:0000313" key="1">
    <source>
        <dbReference type="EMBL" id="GBH11558.1"/>
    </source>
</evidence>
<accession>A0A2V0QLQ3</accession>
<keyword evidence="1" id="KW-0121">Carboxypeptidase</keyword>
<evidence type="ECO:0000313" key="2">
    <source>
        <dbReference type="Proteomes" id="UP000247480"/>
    </source>
</evidence>